<dbReference type="InterPro" id="IPR001387">
    <property type="entry name" value="Cro/C1-type_HTH"/>
</dbReference>
<evidence type="ECO:0000313" key="3">
    <source>
        <dbReference type="EMBL" id="MDW0112920.1"/>
    </source>
</evidence>
<accession>A0ABU4G7G5</accession>
<keyword evidence="4" id="KW-1185">Reference proteome</keyword>
<name>A0ABU4G7G5_9BACL</name>
<proteinExistence type="predicted"/>
<dbReference type="Pfam" id="PF01381">
    <property type="entry name" value="HTH_3"/>
    <property type="match status" value="1"/>
</dbReference>
<feature type="domain" description="HTH cro/C1-type" evidence="2">
    <location>
        <begin position="8"/>
        <end position="68"/>
    </location>
</feature>
<evidence type="ECO:0000256" key="1">
    <source>
        <dbReference type="ARBA" id="ARBA00023125"/>
    </source>
</evidence>
<dbReference type="InterPro" id="IPR010982">
    <property type="entry name" value="Lambda_DNA-bd_dom_sf"/>
</dbReference>
<dbReference type="Proteomes" id="UP001282284">
    <property type="component" value="Unassembled WGS sequence"/>
</dbReference>
<comment type="caution">
    <text evidence="3">The sequence shown here is derived from an EMBL/GenBank/DDBJ whole genome shotgun (WGS) entry which is preliminary data.</text>
</comment>
<dbReference type="PROSITE" id="PS50943">
    <property type="entry name" value="HTH_CROC1"/>
    <property type="match status" value="1"/>
</dbReference>
<dbReference type="SUPFAM" id="SSF47413">
    <property type="entry name" value="lambda repressor-like DNA-binding domains"/>
    <property type="match status" value="1"/>
</dbReference>
<organism evidence="3 4">
    <name type="scientific">Sporosarcina saromensis</name>
    <dbReference type="NCBI Taxonomy" id="359365"/>
    <lineage>
        <taxon>Bacteria</taxon>
        <taxon>Bacillati</taxon>
        <taxon>Bacillota</taxon>
        <taxon>Bacilli</taxon>
        <taxon>Bacillales</taxon>
        <taxon>Caryophanaceae</taxon>
        <taxon>Sporosarcina</taxon>
    </lineage>
</organism>
<dbReference type="PANTHER" id="PTHR46558:SF11">
    <property type="entry name" value="HTH-TYPE TRANSCRIPTIONAL REGULATOR XRE"/>
    <property type="match status" value="1"/>
</dbReference>
<evidence type="ECO:0000259" key="2">
    <source>
        <dbReference type="PROSITE" id="PS50943"/>
    </source>
</evidence>
<dbReference type="SMART" id="SM00530">
    <property type="entry name" value="HTH_XRE"/>
    <property type="match status" value="1"/>
</dbReference>
<sequence>METLGSEIKKVRLENKLSQEEFAERINRQHHLAITKGMVSKWESGSIEPKTRMVKAIAETFNVSVDRILGLTQEKANKVETIAMHMDEDLTEEEVKEIQKYIQFLKSQRK</sequence>
<dbReference type="EMBL" id="JAUBDI010000004">
    <property type="protein sequence ID" value="MDW0112920.1"/>
    <property type="molecule type" value="Genomic_DNA"/>
</dbReference>
<reference evidence="3 4" key="1">
    <citation type="submission" date="2023-06" db="EMBL/GenBank/DDBJ databases">
        <title>Sporosarcina sp. nov., isolated from Korean traditional fermented seafood 'Jeotgal'.</title>
        <authorList>
            <person name="Yang A.I."/>
            <person name="Shin N.-R."/>
        </authorList>
    </citation>
    <scope>NUCLEOTIDE SEQUENCE [LARGE SCALE GENOMIC DNA]</scope>
    <source>
        <strain evidence="3 4">KCTC13119</strain>
    </source>
</reference>
<keyword evidence="1" id="KW-0238">DNA-binding</keyword>
<evidence type="ECO:0000313" key="4">
    <source>
        <dbReference type="Proteomes" id="UP001282284"/>
    </source>
</evidence>
<dbReference type="CDD" id="cd00093">
    <property type="entry name" value="HTH_XRE"/>
    <property type="match status" value="1"/>
</dbReference>
<dbReference type="Gene3D" id="1.10.260.40">
    <property type="entry name" value="lambda repressor-like DNA-binding domains"/>
    <property type="match status" value="1"/>
</dbReference>
<gene>
    <name evidence="3" type="ORF">QT711_06955</name>
</gene>
<dbReference type="PANTHER" id="PTHR46558">
    <property type="entry name" value="TRACRIPTIONAL REGULATORY PROTEIN-RELATED-RELATED"/>
    <property type="match status" value="1"/>
</dbReference>
<protein>
    <submittedName>
        <fullName evidence="3">Helix-turn-helix transcriptional regulator</fullName>
    </submittedName>
</protein>
<dbReference type="RefSeq" id="WP_317942912.1">
    <property type="nucleotide sequence ID" value="NZ_JAUBDI010000004.1"/>
</dbReference>